<dbReference type="GO" id="GO:0003899">
    <property type="term" value="F:DNA-directed RNA polymerase activity"/>
    <property type="evidence" value="ECO:0007669"/>
    <property type="project" value="InterPro"/>
</dbReference>
<evidence type="ECO:0000256" key="5">
    <source>
        <dbReference type="ARBA" id="ARBA00025751"/>
    </source>
</evidence>
<dbReference type="Gene3D" id="3.30.1360.10">
    <property type="entry name" value="RNA polymerase, RBP11-like subunit"/>
    <property type="match status" value="1"/>
</dbReference>
<evidence type="ECO:0000256" key="1">
    <source>
        <dbReference type="ARBA" id="ARBA00004123"/>
    </source>
</evidence>
<dbReference type="Pfam" id="PF13656">
    <property type="entry name" value="RNA_pol_L_2"/>
    <property type="match status" value="1"/>
</dbReference>
<dbReference type="InterPro" id="IPR022905">
    <property type="entry name" value="Rpo11-like"/>
</dbReference>
<name>A0A0S4JK82_BODSA</name>
<keyword evidence="3" id="KW-0804">Transcription</keyword>
<accession>A0A0S4JK82</accession>
<dbReference type="GO" id="GO:0005665">
    <property type="term" value="C:RNA polymerase II, core complex"/>
    <property type="evidence" value="ECO:0007669"/>
    <property type="project" value="InterPro"/>
</dbReference>
<reference evidence="8" key="1">
    <citation type="submission" date="2015-09" db="EMBL/GenBank/DDBJ databases">
        <authorList>
            <consortium name="Pathogen Informatics"/>
        </authorList>
    </citation>
    <scope>NUCLEOTIDE SEQUENCE [LARGE SCALE GENOMIC DNA]</scope>
    <source>
        <strain evidence="8">Lake Konstanz</strain>
    </source>
</reference>
<evidence type="ECO:0000259" key="6">
    <source>
        <dbReference type="Pfam" id="PF13656"/>
    </source>
</evidence>
<sequence length="142" mass="15859">MLISNNDIAPESLVDMKGDIKIVEHQSNKNPNTSLFVLEKEDHTVANLLRNKLHTNSLVKQAGYRVPHPTQHRVEMRIQTASDGSGKEVPTPQQALLGALNECMGDLKRLEAMLVESLESVKVDSRHEPLDVNVEKRAFAEL</sequence>
<dbReference type="GO" id="GO:0003677">
    <property type="term" value="F:DNA binding"/>
    <property type="evidence" value="ECO:0007669"/>
    <property type="project" value="InterPro"/>
</dbReference>
<dbReference type="OMA" id="RVEMRIQ"/>
<evidence type="ECO:0000256" key="4">
    <source>
        <dbReference type="ARBA" id="ARBA00023242"/>
    </source>
</evidence>
<dbReference type="AlphaFoldDB" id="A0A0S4JK82"/>
<protein>
    <submittedName>
        <fullName evidence="7">DNA-directed RNA polymerase II, putative</fullName>
    </submittedName>
</protein>
<dbReference type="InterPro" id="IPR037685">
    <property type="entry name" value="RBP11"/>
</dbReference>
<dbReference type="PROSITE" id="PS01154">
    <property type="entry name" value="RNA_POL_L_13KD"/>
    <property type="match status" value="1"/>
</dbReference>
<dbReference type="PANTHER" id="PTHR13946">
    <property type="entry name" value="DNA-DIRECTED RNA POLYMERASE I,II,III"/>
    <property type="match status" value="1"/>
</dbReference>
<dbReference type="SUPFAM" id="SSF55257">
    <property type="entry name" value="RBP11-like subunits of RNA polymerase"/>
    <property type="match status" value="1"/>
</dbReference>
<dbReference type="GO" id="GO:0046983">
    <property type="term" value="F:protein dimerization activity"/>
    <property type="evidence" value="ECO:0007669"/>
    <property type="project" value="InterPro"/>
</dbReference>
<evidence type="ECO:0000256" key="3">
    <source>
        <dbReference type="ARBA" id="ARBA00023163"/>
    </source>
</evidence>
<comment type="subcellular location">
    <subcellularLocation>
        <location evidence="1">Nucleus</location>
    </subcellularLocation>
</comment>
<organism evidence="7 8">
    <name type="scientific">Bodo saltans</name>
    <name type="common">Flagellated protozoan</name>
    <dbReference type="NCBI Taxonomy" id="75058"/>
    <lineage>
        <taxon>Eukaryota</taxon>
        <taxon>Discoba</taxon>
        <taxon>Euglenozoa</taxon>
        <taxon>Kinetoplastea</taxon>
        <taxon>Metakinetoplastina</taxon>
        <taxon>Eubodonida</taxon>
        <taxon>Bodonidae</taxon>
        <taxon>Bodo</taxon>
    </lineage>
</organism>
<gene>
    <name evidence="7" type="ORF">BSAL_34780</name>
</gene>
<evidence type="ECO:0000256" key="2">
    <source>
        <dbReference type="ARBA" id="ARBA00022478"/>
    </source>
</evidence>
<dbReference type="GO" id="GO:0006366">
    <property type="term" value="P:transcription by RNA polymerase II"/>
    <property type="evidence" value="ECO:0007669"/>
    <property type="project" value="InterPro"/>
</dbReference>
<dbReference type="OrthoDB" id="10248581at2759"/>
<keyword evidence="8" id="KW-1185">Reference proteome</keyword>
<dbReference type="PANTHER" id="PTHR13946:SF16">
    <property type="entry name" value="DNA-DIRECTED RNA POLYMERASE II SUBUNIT RPB11"/>
    <property type="match status" value="1"/>
</dbReference>
<evidence type="ECO:0000313" key="7">
    <source>
        <dbReference type="EMBL" id="CUG91921.1"/>
    </source>
</evidence>
<proteinExistence type="inferred from homology"/>
<comment type="similarity">
    <text evidence="5">Belongs to the archaeal Rpo11/eukaryotic RPB11/RPC19 RNA polymerase subunit family.</text>
</comment>
<keyword evidence="4" id="KW-0539">Nucleus</keyword>
<dbReference type="InterPro" id="IPR009025">
    <property type="entry name" value="RBP11-like_dimer"/>
</dbReference>
<keyword evidence="2 7" id="KW-0240">DNA-directed RNA polymerase</keyword>
<dbReference type="Proteomes" id="UP000051952">
    <property type="component" value="Unassembled WGS sequence"/>
</dbReference>
<evidence type="ECO:0000313" key="8">
    <source>
        <dbReference type="Proteomes" id="UP000051952"/>
    </source>
</evidence>
<dbReference type="VEuPathDB" id="TriTrypDB:BSAL_34780"/>
<dbReference type="HAMAP" id="MF_00261">
    <property type="entry name" value="RNApol_arch_Rpo11"/>
    <property type="match status" value="1"/>
</dbReference>
<dbReference type="CDD" id="cd06926">
    <property type="entry name" value="RNAP_II_RPB11"/>
    <property type="match status" value="1"/>
</dbReference>
<dbReference type="EMBL" id="CYKH01001980">
    <property type="protein sequence ID" value="CUG91921.1"/>
    <property type="molecule type" value="Genomic_DNA"/>
</dbReference>
<dbReference type="InterPro" id="IPR008193">
    <property type="entry name" value="RNA_pol_Rpb11_13-16kDa_CS"/>
</dbReference>
<dbReference type="InterPro" id="IPR036603">
    <property type="entry name" value="RBP11-like"/>
</dbReference>
<feature type="domain" description="DNA-directed RNA polymerase RBP11-like dimerisation" evidence="6">
    <location>
        <begin position="35"/>
        <end position="111"/>
    </location>
</feature>